<evidence type="ECO:0000313" key="6">
    <source>
        <dbReference type="Proteomes" id="UP000615446"/>
    </source>
</evidence>
<name>A0A8H3LWF8_9GLOM</name>
<keyword evidence="5" id="KW-0378">Hydrolase</keyword>
<proteinExistence type="predicted"/>
<accession>A0A8H3LWF8</accession>
<evidence type="ECO:0000256" key="2">
    <source>
        <dbReference type="ARBA" id="ARBA00004613"/>
    </source>
</evidence>
<dbReference type="OrthoDB" id="2412099at2759"/>
<feature type="domain" description="Crinkler effector protein N-terminal" evidence="4">
    <location>
        <begin position="86"/>
        <end position="205"/>
    </location>
</feature>
<evidence type="ECO:0000256" key="1">
    <source>
        <dbReference type="ARBA" id="ARBA00004340"/>
    </source>
</evidence>
<evidence type="ECO:0000256" key="3">
    <source>
        <dbReference type="ARBA" id="ARBA00022525"/>
    </source>
</evidence>
<dbReference type="GO" id="GO:0005576">
    <property type="term" value="C:extracellular region"/>
    <property type="evidence" value="ECO:0007669"/>
    <property type="project" value="UniProtKB-SubCell"/>
</dbReference>
<dbReference type="InterPro" id="IPR027417">
    <property type="entry name" value="P-loop_NTPase"/>
</dbReference>
<evidence type="ECO:0000313" key="5">
    <source>
        <dbReference type="EMBL" id="GES96222.1"/>
    </source>
</evidence>
<dbReference type="Proteomes" id="UP000615446">
    <property type="component" value="Unassembled WGS sequence"/>
</dbReference>
<dbReference type="AlphaFoldDB" id="A0A8H3LWF8"/>
<dbReference type="GO" id="GO:0043657">
    <property type="term" value="C:host cell"/>
    <property type="evidence" value="ECO:0007669"/>
    <property type="project" value="UniProtKB-SubCell"/>
</dbReference>
<organism evidence="5 6">
    <name type="scientific">Rhizophagus clarus</name>
    <dbReference type="NCBI Taxonomy" id="94130"/>
    <lineage>
        <taxon>Eukaryota</taxon>
        <taxon>Fungi</taxon>
        <taxon>Fungi incertae sedis</taxon>
        <taxon>Mucoromycota</taxon>
        <taxon>Glomeromycotina</taxon>
        <taxon>Glomeromycetes</taxon>
        <taxon>Glomerales</taxon>
        <taxon>Glomeraceae</taxon>
        <taxon>Rhizophagus</taxon>
    </lineage>
</organism>
<dbReference type="SUPFAM" id="SSF52540">
    <property type="entry name" value="P-loop containing nucleoside triphosphate hydrolases"/>
    <property type="match status" value="1"/>
</dbReference>
<keyword evidence="3" id="KW-0964">Secreted</keyword>
<dbReference type="Pfam" id="PF20147">
    <property type="entry name" value="Crinkler"/>
    <property type="match status" value="1"/>
</dbReference>
<sequence length="933" mass="106610">MFSLYLTVIGLCLEKIAEVGIMKNLTSEKCLNYTRFNLPYLTDIKHPFFECNAGQGHHNAGQMCHKLRVINDVFRTVIVPKMSFSFNCLLLGETSFEKIFRVTVPEYIISDDTKVFIRDAQVGQFKNYILSKKKYKFSIDDPDVMNLWKVEINIDDENKFKDVFTVEDIKRRHKELKAKFMNPADKLINDYFSGGPLNKHVHIIIAVPTSTAGPSQGVLQVIKSKSKEEVLSDAESHWTGLKDKLIETIELEEFRVSNHKYENSINASGIPVINGRPSFILHSLPGSDNEEGYLHKETLAELLNNVMKSPWLFLLGTSGSGKTRSLYELLCKTFGIYLSLSAGNVSRNLGSQDIDVSISELVQYLTNDPEKNTIIALRFTRAILLGRLFILSKLLESNQGCNRNFTPKQWLLMQLLPRQISGEDFWVPISRVFRGLSQEDQDELISKFIKEFQTEQEKLPIAIDESQLAITKHEARFSRTLINGPLRPFFAILLRTVLNLSAGRLCLILSGTGMSFDDIKNRTDSAIAKSGGATFKNFFSIHDGFDEYEEMKDDMNQVVKSWQDRAKSFIIESFMRSCFPCLHEKKEAWNKVKDIVILSMFSHHTKLVRGSGVLEMVQYGFAQLCSFKHLADLNTLQKDVITAQIAEPIPILAFREYIRKHSEEFETWLYRNLSSVHYNASCAGFLFEPCLTIPLVELFNAKSCKEHNLFTNIKNIDKLNLLTYEATIRNFDDRNSSIFSSNGTMKDGFNLPAFLNNPTTAFFMPENEAGPDLVCIIEFHTPNGIVEVPLFLQSKLVKDSPNSTAGSTTDPNHFYHHGEKRTELKENLRREVLDCLVSKYCKAHELSWIRFLVVFPAEAKSESEYIIHDRTKRTVASYYNYSIANELMIVIDPSNAELFFSSFGHNVLKELKRIAVNDELEFERETKKIKTSN</sequence>
<comment type="caution">
    <text evidence="5">The sequence shown here is derived from an EMBL/GenBank/DDBJ whole genome shotgun (WGS) entry which is preliminary data.</text>
</comment>
<comment type="subcellular location">
    <subcellularLocation>
        <location evidence="1">Host cell</location>
    </subcellularLocation>
    <subcellularLocation>
        <location evidence="2">Secreted</location>
    </subcellularLocation>
</comment>
<dbReference type="EMBL" id="BLAL01000246">
    <property type="protein sequence ID" value="GES96222.1"/>
    <property type="molecule type" value="Genomic_DNA"/>
</dbReference>
<dbReference type="InterPro" id="IPR045379">
    <property type="entry name" value="Crinkler_N"/>
</dbReference>
<dbReference type="GO" id="GO:0016787">
    <property type="term" value="F:hydrolase activity"/>
    <property type="evidence" value="ECO:0007669"/>
    <property type="project" value="UniProtKB-KW"/>
</dbReference>
<evidence type="ECO:0000259" key="4">
    <source>
        <dbReference type="Pfam" id="PF20147"/>
    </source>
</evidence>
<reference evidence="5" key="1">
    <citation type="submission" date="2019-10" db="EMBL/GenBank/DDBJ databases">
        <title>Conservation and host-specific expression of non-tandemly repeated heterogenous ribosome RNA gene in arbuscular mycorrhizal fungi.</title>
        <authorList>
            <person name="Maeda T."/>
            <person name="Kobayashi Y."/>
            <person name="Nakagawa T."/>
            <person name="Ezawa T."/>
            <person name="Yamaguchi K."/>
            <person name="Bino T."/>
            <person name="Nishimoto Y."/>
            <person name="Shigenobu S."/>
            <person name="Kawaguchi M."/>
        </authorList>
    </citation>
    <scope>NUCLEOTIDE SEQUENCE</scope>
    <source>
        <strain evidence="5">HR1</strain>
    </source>
</reference>
<gene>
    <name evidence="5" type="ORF">RCL2_002286000</name>
</gene>
<protein>
    <submittedName>
        <fullName evidence="5">P-loop containing nucleoside triphosphate hydrolase protein</fullName>
    </submittedName>
</protein>